<reference evidence="10 11" key="1">
    <citation type="submission" date="2019-12" db="EMBL/GenBank/DDBJ databases">
        <authorList>
            <person name="Scholz U."/>
            <person name="Mascher M."/>
            <person name="Fiebig A."/>
        </authorList>
    </citation>
    <scope>NUCLEOTIDE SEQUENCE</scope>
</reference>
<feature type="region of interest" description="Disordered" evidence="9">
    <location>
        <begin position="312"/>
        <end position="331"/>
    </location>
</feature>
<feature type="region of interest" description="Disordered" evidence="9">
    <location>
        <begin position="1"/>
        <end position="92"/>
    </location>
</feature>
<keyword evidence="4" id="KW-0964">Secreted</keyword>
<evidence type="ECO:0000256" key="6">
    <source>
        <dbReference type="ARBA" id="ARBA00023295"/>
    </source>
</evidence>
<dbReference type="EMBL" id="LR743596">
    <property type="protein sequence ID" value="CAA2626230.1"/>
    <property type="molecule type" value="Genomic_DNA"/>
</dbReference>
<dbReference type="PANTHER" id="PTHR31375">
    <property type="match status" value="1"/>
</dbReference>
<dbReference type="SUPFAM" id="SSF51126">
    <property type="entry name" value="Pectin lyase-like"/>
    <property type="match status" value="1"/>
</dbReference>
<dbReference type="InterPro" id="IPR012334">
    <property type="entry name" value="Pectin_lyas_fold"/>
</dbReference>
<comment type="similarity">
    <text evidence="2 8">Belongs to the glycosyl hydrolase 28 family.</text>
</comment>
<evidence type="ECO:0000256" key="2">
    <source>
        <dbReference type="ARBA" id="ARBA00008834"/>
    </source>
</evidence>
<feature type="compositionally biased region" description="Low complexity" evidence="9">
    <location>
        <begin position="501"/>
        <end position="522"/>
    </location>
</feature>
<dbReference type="InterPro" id="IPR000743">
    <property type="entry name" value="Glyco_hydro_28"/>
</dbReference>
<accession>A0A7I8J5N7</accession>
<evidence type="ECO:0000256" key="8">
    <source>
        <dbReference type="RuleBase" id="RU361169"/>
    </source>
</evidence>
<evidence type="ECO:0000256" key="9">
    <source>
        <dbReference type="SAM" id="MobiDB-lite"/>
    </source>
</evidence>
<keyword evidence="3" id="KW-0134">Cell wall</keyword>
<evidence type="ECO:0000256" key="4">
    <source>
        <dbReference type="ARBA" id="ARBA00022525"/>
    </source>
</evidence>
<dbReference type="EMBL" id="CACRZD030000009">
    <property type="protein sequence ID" value="CAA6665548.1"/>
    <property type="molecule type" value="Genomic_DNA"/>
</dbReference>
<feature type="region of interest" description="Disordered" evidence="9">
    <location>
        <begin position="499"/>
        <end position="536"/>
    </location>
</feature>
<dbReference type="Pfam" id="PF00295">
    <property type="entry name" value="Glyco_hydro_28"/>
    <property type="match status" value="1"/>
</dbReference>
<dbReference type="Proteomes" id="UP001189122">
    <property type="component" value="Unassembled WGS sequence"/>
</dbReference>
<evidence type="ECO:0000313" key="10">
    <source>
        <dbReference type="EMBL" id="CAA2626230.1"/>
    </source>
</evidence>
<name>A0A7I8J5N7_SPIIN</name>
<feature type="compositionally biased region" description="Polar residues" evidence="9">
    <location>
        <begin position="1"/>
        <end position="14"/>
    </location>
</feature>
<dbReference type="Gene3D" id="2.160.20.10">
    <property type="entry name" value="Single-stranded right-handed beta-helix, Pectin lyase-like"/>
    <property type="match status" value="1"/>
</dbReference>
<dbReference type="GO" id="GO:0005975">
    <property type="term" value="P:carbohydrate metabolic process"/>
    <property type="evidence" value="ECO:0007669"/>
    <property type="project" value="InterPro"/>
</dbReference>
<gene>
    <name evidence="10" type="ORF">SI7747_09011937</name>
</gene>
<evidence type="ECO:0000313" key="11">
    <source>
        <dbReference type="Proteomes" id="UP001189122"/>
    </source>
</evidence>
<evidence type="ECO:0000256" key="1">
    <source>
        <dbReference type="ARBA" id="ARBA00004191"/>
    </source>
</evidence>
<dbReference type="InterPro" id="IPR011050">
    <property type="entry name" value="Pectin_lyase_fold/virulence"/>
</dbReference>
<feature type="compositionally biased region" description="Pro residues" evidence="9">
    <location>
        <begin position="523"/>
        <end position="535"/>
    </location>
</feature>
<evidence type="ECO:0000256" key="3">
    <source>
        <dbReference type="ARBA" id="ARBA00022512"/>
    </source>
</evidence>
<evidence type="ECO:0000256" key="5">
    <source>
        <dbReference type="ARBA" id="ARBA00022801"/>
    </source>
</evidence>
<keyword evidence="11" id="KW-1185">Reference proteome</keyword>
<keyword evidence="7" id="KW-0961">Cell wall biogenesis/degradation</keyword>
<keyword evidence="5 8" id="KW-0378">Hydrolase</keyword>
<organism evidence="10">
    <name type="scientific">Spirodela intermedia</name>
    <name type="common">Intermediate duckweed</name>
    <dbReference type="NCBI Taxonomy" id="51605"/>
    <lineage>
        <taxon>Eukaryota</taxon>
        <taxon>Viridiplantae</taxon>
        <taxon>Streptophyta</taxon>
        <taxon>Embryophyta</taxon>
        <taxon>Tracheophyta</taxon>
        <taxon>Spermatophyta</taxon>
        <taxon>Magnoliopsida</taxon>
        <taxon>Liliopsida</taxon>
        <taxon>Araceae</taxon>
        <taxon>Lemnoideae</taxon>
        <taxon>Spirodela</taxon>
    </lineage>
</organism>
<evidence type="ECO:0000256" key="7">
    <source>
        <dbReference type="ARBA" id="ARBA00023316"/>
    </source>
</evidence>
<keyword evidence="6 8" id="KW-0326">Glycosidase</keyword>
<protein>
    <submittedName>
        <fullName evidence="10">Uncharacterized protein</fullName>
    </submittedName>
</protein>
<comment type="subcellular location">
    <subcellularLocation>
        <location evidence="1">Secreted</location>
        <location evidence="1">Cell wall</location>
    </subcellularLocation>
</comment>
<dbReference type="GO" id="GO:0071555">
    <property type="term" value="P:cell wall organization"/>
    <property type="evidence" value="ECO:0007669"/>
    <property type="project" value="UniProtKB-KW"/>
</dbReference>
<feature type="compositionally biased region" description="Low complexity" evidence="9">
    <location>
        <begin position="315"/>
        <end position="331"/>
    </location>
</feature>
<feature type="compositionally biased region" description="Basic and acidic residues" evidence="9">
    <location>
        <begin position="20"/>
        <end position="30"/>
    </location>
</feature>
<dbReference type="GO" id="GO:0004650">
    <property type="term" value="F:polygalacturonase activity"/>
    <property type="evidence" value="ECO:0007669"/>
    <property type="project" value="InterPro"/>
</dbReference>
<sequence length="551" mass="59080">MQCQARQALESQQDLLLLPGKEEGQREEPSPWRQRVWLEQEAQGGAATPPSQPLAGAESRPLAGAESRPLSGGEAIPCSDGQAIPAPSPASRSGGHNVFDVLDFGAKGDGVAEDTKAFMAAWAAACKVEGSTVLVPSDYEFLLGPSPSPALLPAQHRLPGNLRPRGSPEGEGRKAFAALDGTVVAPTSSKAWGTGLLQWLEFTKLKGITIKGKGVIEGHGAVWWSQSQFEYEPLHRRRWPFPNDDRFPSPPLFTDCRFTALRFYGSVGVTVTGITIQNSPQCHLKFDNCAGVEVFNMSISSPGNSINTTASTCRTPGTSPSTTPTSAAGGSHAGAVNAGDDCVSIQTGCSNVNIHSVNWLGRDDTKACVSNITVQNVAMQGTMTGVRIKTWQGGSGSVQNVKFSGIRMMEVQTPIVIDQYYCDRTTCRNQTAAVALSGISYENIKGTYTVKPVHFACSDSLPCSDIRLTNIELRPLQEHYHMYNPFCWQTFGELLTPAVPPSTASRRGSRSPAAPCPSSNPADLPPPRPLPPPPCVHMRGRLDHFRPLLPP</sequence>
<dbReference type="AlphaFoldDB" id="A0A7I8J5N7"/>
<proteinExistence type="inferred from homology"/>